<dbReference type="Pfam" id="PF03639">
    <property type="entry name" value="Glyco_hydro_81"/>
    <property type="match status" value="1"/>
</dbReference>
<keyword evidence="4 11" id="KW-0378">Hydrolase</keyword>
<keyword evidence="5" id="KW-0119">Carbohydrate metabolism</keyword>
<dbReference type="FunFam" id="1.10.287.1170:FF:000001">
    <property type="entry name" value="Endo-1,3-beta-glucanase Engl1"/>
    <property type="match status" value="1"/>
</dbReference>
<evidence type="ECO:0000313" key="12">
    <source>
        <dbReference type="Proteomes" id="UP000076584"/>
    </source>
</evidence>
<evidence type="ECO:0000256" key="2">
    <source>
        <dbReference type="ARBA" id="ARBA00010730"/>
    </source>
</evidence>
<dbReference type="Gene3D" id="1.10.287.1170">
    <property type="entry name" value="glycoside hydrolase family 81 endo-[beta] glucanase"/>
    <property type="match status" value="1"/>
</dbReference>
<comment type="caution">
    <text evidence="11">The sequence shown here is derived from an EMBL/GenBank/DDBJ whole genome shotgun (WGS) entry which is preliminary data.</text>
</comment>
<dbReference type="GO" id="GO:0009986">
    <property type="term" value="C:cell surface"/>
    <property type="evidence" value="ECO:0007669"/>
    <property type="project" value="TreeGrafter"/>
</dbReference>
<evidence type="ECO:0000256" key="3">
    <source>
        <dbReference type="ARBA" id="ARBA00012780"/>
    </source>
</evidence>
<dbReference type="GO" id="GO:0042973">
    <property type="term" value="F:glucan endo-1,3-beta-D-glucosidase activity"/>
    <property type="evidence" value="ECO:0007669"/>
    <property type="project" value="UniProtKB-EC"/>
</dbReference>
<accession>A0A167BWK6</accession>
<reference evidence="11 12" key="1">
    <citation type="submission" date="2015-06" db="EMBL/GenBank/DDBJ databases">
        <title>Survival trade-offs in plant roots during colonization by closely related pathogenic and mutualistic fungi.</title>
        <authorList>
            <person name="Hacquard S."/>
            <person name="Kracher B."/>
            <person name="Hiruma K."/>
            <person name="Weinman A."/>
            <person name="Muench P."/>
            <person name="Garrido Oter R."/>
            <person name="Ver Loren van Themaat E."/>
            <person name="Dallerey J.-F."/>
            <person name="Damm U."/>
            <person name="Henrissat B."/>
            <person name="Lespinet O."/>
            <person name="Thon M."/>
            <person name="Kemen E."/>
            <person name="McHardy A.C."/>
            <person name="Schulze-Lefert P."/>
            <person name="O'Connell R.J."/>
        </authorList>
    </citation>
    <scope>NUCLEOTIDE SEQUENCE [LARGE SCALE GENOMIC DNA]</scope>
    <source>
        <strain evidence="11 12">MAFF 238704</strain>
    </source>
</reference>
<evidence type="ECO:0000259" key="10">
    <source>
        <dbReference type="Pfam" id="PF17652"/>
    </source>
</evidence>
<dbReference type="InterPro" id="IPR040720">
    <property type="entry name" value="GH81_C"/>
</dbReference>
<keyword evidence="7" id="KW-0961">Cell wall biogenesis/degradation</keyword>
<organism evidence="11 12">
    <name type="scientific">Colletotrichum incanum</name>
    <name type="common">Soybean anthracnose fungus</name>
    <dbReference type="NCBI Taxonomy" id="1573173"/>
    <lineage>
        <taxon>Eukaryota</taxon>
        <taxon>Fungi</taxon>
        <taxon>Dikarya</taxon>
        <taxon>Ascomycota</taxon>
        <taxon>Pezizomycotina</taxon>
        <taxon>Sordariomycetes</taxon>
        <taxon>Hypocreomycetidae</taxon>
        <taxon>Glomerellales</taxon>
        <taxon>Glomerellaceae</taxon>
        <taxon>Colletotrichum</taxon>
        <taxon>Colletotrichum spaethianum species complex</taxon>
    </lineage>
</organism>
<dbReference type="PROSITE" id="PS52008">
    <property type="entry name" value="GH81"/>
    <property type="match status" value="1"/>
</dbReference>
<comment type="catalytic activity">
    <reaction evidence="1">
        <text>Hydrolysis of (1-&gt;3)-beta-D-glucosidic linkages in (1-&gt;3)-beta-D-glucans.</text>
        <dbReference type="EC" id="3.2.1.39"/>
    </reaction>
</comment>
<dbReference type="PANTHER" id="PTHR31983">
    <property type="entry name" value="ENDO-1,3(4)-BETA-GLUCANASE 1"/>
    <property type="match status" value="1"/>
</dbReference>
<comment type="similarity">
    <text evidence="2">Belongs to the glycosyl hydrolase 81 family.</text>
</comment>
<name>A0A167BWK6_COLIC</name>
<dbReference type="InterPro" id="IPR040451">
    <property type="entry name" value="GH81_N"/>
</dbReference>
<evidence type="ECO:0000313" key="11">
    <source>
        <dbReference type="EMBL" id="KZL81827.1"/>
    </source>
</evidence>
<evidence type="ECO:0000256" key="1">
    <source>
        <dbReference type="ARBA" id="ARBA00000382"/>
    </source>
</evidence>
<dbReference type="STRING" id="1573173.A0A167BWK6"/>
<gene>
    <name evidence="11" type="ORF">CI238_01773</name>
</gene>
<evidence type="ECO:0000256" key="6">
    <source>
        <dbReference type="ARBA" id="ARBA00023295"/>
    </source>
</evidence>
<dbReference type="GO" id="GO:0052861">
    <property type="term" value="F:endo-1,3(4)-beta-glucanase activity"/>
    <property type="evidence" value="ECO:0007669"/>
    <property type="project" value="InterPro"/>
</dbReference>
<feature type="non-terminal residue" evidence="11">
    <location>
        <position position="1"/>
    </location>
</feature>
<dbReference type="Proteomes" id="UP000076584">
    <property type="component" value="Unassembled WGS sequence"/>
</dbReference>
<feature type="domain" description="Glycosyl hydrolase family 81 N-terminal" evidence="9">
    <location>
        <begin position="252"/>
        <end position="571"/>
    </location>
</feature>
<evidence type="ECO:0000256" key="5">
    <source>
        <dbReference type="ARBA" id="ARBA00023277"/>
    </source>
</evidence>
<dbReference type="Gene3D" id="2.70.98.30">
    <property type="entry name" value="Golgi alpha-mannosidase II, domain 4"/>
    <property type="match status" value="1"/>
</dbReference>
<evidence type="ECO:0000259" key="9">
    <source>
        <dbReference type="Pfam" id="PF03639"/>
    </source>
</evidence>
<dbReference type="GO" id="GO:0071555">
    <property type="term" value="P:cell wall organization"/>
    <property type="evidence" value="ECO:0007669"/>
    <property type="project" value="UniProtKB-KW"/>
</dbReference>
<dbReference type="GO" id="GO:0000272">
    <property type="term" value="P:polysaccharide catabolic process"/>
    <property type="evidence" value="ECO:0007669"/>
    <property type="project" value="UniProtKB-KW"/>
</dbReference>
<dbReference type="PANTHER" id="PTHR31983:SF0">
    <property type="entry name" value="GLUCAN ENDO-1,3-BETA-D-GLUCOSIDASE 2"/>
    <property type="match status" value="1"/>
</dbReference>
<dbReference type="InterPro" id="IPR005200">
    <property type="entry name" value="Endo-beta-glucanase"/>
</dbReference>
<keyword evidence="12" id="KW-1185">Reference proteome</keyword>
<dbReference type="AlphaFoldDB" id="A0A167BWK6"/>
<dbReference type="EMBL" id="LFIW01001556">
    <property type="protein sequence ID" value="KZL81827.1"/>
    <property type="molecule type" value="Genomic_DNA"/>
</dbReference>
<dbReference type="Pfam" id="PF17652">
    <property type="entry name" value="Glyco_hydro81C"/>
    <property type="match status" value="1"/>
</dbReference>
<evidence type="ECO:0000256" key="4">
    <source>
        <dbReference type="ARBA" id="ARBA00022801"/>
    </source>
</evidence>
<keyword evidence="6" id="KW-0326">Glycosidase</keyword>
<dbReference type="EC" id="3.2.1.39" evidence="3"/>
<keyword evidence="8" id="KW-0624">Polysaccharide degradation</keyword>
<protein>
    <recommendedName>
        <fullName evidence="3">glucan endo-1,3-beta-D-glucosidase</fullName>
        <ecNumber evidence="3">3.2.1.39</ecNumber>
    </recommendedName>
</protein>
<evidence type="ECO:0000256" key="7">
    <source>
        <dbReference type="ARBA" id="ARBA00023316"/>
    </source>
</evidence>
<sequence length="937" mass="101651">LFLELPHSCTLVLHGNDATYHVLDFGVRVKGRDAAGSLPAPIVDMSALHMRRLYEPRNVAHLRPDQMRNLSPLHTLYHVLFCESALALFHQQHVRLHAVHPDPETVGQLNIRSLLLDNRDLTCLTETANFTVTVKVTRGAQQTSAPVFEPTEVVSAITTADPSGTVVILPSLTDKVPQTSGFIPSSLETSGKATSCPLMSNSIPVPTTLIDSTSPVTTVAPIPSAPMPSGDIFAEPIATVAPPGSIPVRNDHPVPRKGITSSSPLQTNKFYSNFFLGDQTAPTYTYPYGIAWGAGRGAAASFGMTISHIEANQRVFGPTKSSGAAAYFINPVGIQSMVISAQELGSDTAVGIDSITAFSATIHLKPNAQAVPAVSFPLVQGMPFITAQYAGAIPVIRTGVFFKTVTRVTQDPKPGVAKFTFQLEDGKVWRLYAYATTGPQLNLQVVNNGLAQSTQPFYGIIQVAKDPGNGEALLDQAAGVYPTTVELAGSVSGTTGSYSFKFAKDGHPEGKLVMYALPHHVSSFDATTRSAVQPVQLMTPTKGIATAVLADQWTMTEADMPVNMNFAPWSPERGTLTTLSDNARVVIRGIAAQEVSQDMMAQSDLDSMYFSGKALAKFALLVVVINDILQDPALAQSGLNRLKAAFAKFASNRQRFPLVYESAWGGVVSSATYVTGNDGADFGNTQYNDHHFHYGYHILAAAAIAHLDPSWLNENKDYVNALVRDVANPSIKDTYFPTWRAFDWYHGHSWAHGLYASYDGKDQESSSEDMMHAYALKMWGDASGDGMLSMRSNLQLSIIARALQHYYLYKSDNAVQPPQFIGNKVAGILFENKIDHTTYFGANIEFIQGIHMIPLLPPSPFVRTPDFVREEWDVYFSGGRVDSIAGGWRGIIYGNLATIDGRTAWDFFNSSNFDPGWIDGGASLTWYLTYAALMGNV</sequence>
<proteinExistence type="inferred from homology"/>
<evidence type="ECO:0000256" key="8">
    <source>
        <dbReference type="ARBA" id="ARBA00023326"/>
    </source>
</evidence>
<feature type="domain" description="Glycosyl hydrolase family 81 C-terminal" evidence="10">
    <location>
        <begin position="579"/>
        <end position="928"/>
    </location>
</feature>